<accession>A0A852VUN2</accession>
<dbReference type="RefSeq" id="WP_185992348.1">
    <property type="nucleotide sequence ID" value="NZ_JACCAE010000001.1"/>
</dbReference>
<evidence type="ECO:0000313" key="3">
    <source>
        <dbReference type="Proteomes" id="UP000554054"/>
    </source>
</evidence>
<feature type="region of interest" description="Disordered" evidence="1">
    <location>
        <begin position="1"/>
        <end position="20"/>
    </location>
</feature>
<evidence type="ECO:0000313" key="2">
    <source>
        <dbReference type="EMBL" id="NYF99679.1"/>
    </source>
</evidence>
<dbReference type="AlphaFoldDB" id="A0A852VUN2"/>
<proteinExistence type="predicted"/>
<comment type="caution">
    <text evidence="2">The sequence shown here is derived from an EMBL/GenBank/DDBJ whole genome shotgun (WGS) entry which is preliminary data.</text>
</comment>
<dbReference type="EMBL" id="JACCAE010000001">
    <property type="protein sequence ID" value="NYF99679.1"/>
    <property type="molecule type" value="Genomic_DNA"/>
</dbReference>
<name>A0A852VUN2_9MICO</name>
<keyword evidence="3" id="KW-1185">Reference proteome</keyword>
<feature type="compositionally biased region" description="Polar residues" evidence="1">
    <location>
        <begin position="1"/>
        <end position="12"/>
    </location>
</feature>
<protein>
    <submittedName>
        <fullName evidence="2">Uncharacterized protein</fullName>
    </submittedName>
</protein>
<organism evidence="2 3">
    <name type="scientific">Janibacter cremeus</name>
    <dbReference type="NCBI Taxonomy" id="1285192"/>
    <lineage>
        <taxon>Bacteria</taxon>
        <taxon>Bacillati</taxon>
        <taxon>Actinomycetota</taxon>
        <taxon>Actinomycetes</taxon>
        <taxon>Micrococcales</taxon>
        <taxon>Intrasporangiaceae</taxon>
        <taxon>Janibacter</taxon>
    </lineage>
</organism>
<evidence type="ECO:0000256" key="1">
    <source>
        <dbReference type="SAM" id="MobiDB-lite"/>
    </source>
</evidence>
<sequence>MDATDAASSDGSHASEVERLGPEMTGRWRVVTQRAVHLWDLDRMAYVRLPGFESDAFDWDGTQELLVEVREWPVVDKTFYVYIAPPENPLAVQ</sequence>
<reference evidence="2 3" key="1">
    <citation type="submission" date="2020-07" db="EMBL/GenBank/DDBJ databases">
        <title>Sequencing the genomes of 1000 actinobacteria strains.</title>
        <authorList>
            <person name="Klenk H.-P."/>
        </authorList>
    </citation>
    <scope>NUCLEOTIDE SEQUENCE [LARGE SCALE GENOMIC DNA]</scope>
    <source>
        <strain evidence="2 3">DSM 26154</strain>
    </source>
</reference>
<gene>
    <name evidence="2" type="ORF">BJY20_003071</name>
</gene>
<dbReference type="Proteomes" id="UP000554054">
    <property type="component" value="Unassembled WGS sequence"/>
</dbReference>